<proteinExistence type="predicted"/>
<dbReference type="CDD" id="cd19138">
    <property type="entry name" value="AKR_YeaE"/>
    <property type="match status" value="1"/>
</dbReference>
<dbReference type="PANTHER" id="PTHR43638:SF3">
    <property type="entry name" value="ALDEHYDE REDUCTASE"/>
    <property type="match status" value="1"/>
</dbReference>
<evidence type="ECO:0000256" key="1">
    <source>
        <dbReference type="PIRSR" id="PIRSR000097-1"/>
    </source>
</evidence>
<dbReference type="RefSeq" id="WP_183165330.1">
    <property type="nucleotide sequence ID" value="NZ_JACHXI010000002.1"/>
</dbReference>
<sequence>MPTPQVRFPAGATVPAIGQGTWHMGEQASRRDDEIRALQLGVDLGLTLIDTAEMYGDGSAEEVVGKAIRGRRDKVFLVSKVLPSNARHNAVIDACERSLKRLATDRLDLYLLHWRSSTPLEETLSAFEQLIKQGKIRHYGVSNFDADDMQELAGKSFGQQCQTNQVLYNLGSRGIDFDLLPLMAERHIPVMAYCPLAQAGALDGTLWKNAQLRSIAEKHQATVGQILLAWSIRPQANTYPVLAIPKATEPQHVRENAAALDIQLDAQDLALLDRAFPAPTRKVLLDII</sequence>
<evidence type="ECO:0000313" key="5">
    <source>
        <dbReference type="EMBL" id="MBB3102335.1"/>
    </source>
</evidence>
<evidence type="ECO:0000313" key="6">
    <source>
        <dbReference type="Proteomes" id="UP000549250"/>
    </source>
</evidence>
<keyword evidence="6" id="KW-1185">Reference proteome</keyword>
<dbReference type="InterPro" id="IPR020471">
    <property type="entry name" value="AKR"/>
</dbReference>
<dbReference type="PIRSF" id="PIRSF000097">
    <property type="entry name" value="AKR"/>
    <property type="match status" value="1"/>
</dbReference>
<dbReference type="SUPFAM" id="SSF51430">
    <property type="entry name" value="NAD(P)-linked oxidoreductase"/>
    <property type="match status" value="1"/>
</dbReference>
<feature type="binding site" evidence="2">
    <location>
        <position position="113"/>
    </location>
    <ligand>
        <name>substrate</name>
    </ligand>
</feature>
<evidence type="ECO:0000256" key="2">
    <source>
        <dbReference type="PIRSR" id="PIRSR000097-2"/>
    </source>
</evidence>
<dbReference type="InterPro" id="IPR023210">
    <property type="entry name" value="NADP_OxRdtase_dom"/>
</dbReference>
<comment type="caution">
    <text evidence="5">The sequence shown here is derived from an EMBL/GenBank/DDBJ whole genome shotgun (WGS) entry which is preliminary data.</text>
</comment>
<feature type="active site" description="Proton donor" evidence="1">
    <location>
        <position position="55"/>
    </location>
</feature>
<protein>
    <submittedName>
        <fullName evidence="5">Diketogulonate reductase-like aldo/keto reductase</fullName>
    </submittedName>
</protein>
<accession>A0A839T2Z3</accession>
<reference evidence="5 6" key="1">
    <citation type="submission" date="2020-08" db="EMBL/GenBank/DDBJ databases">
        <title>Genomic Encyclopedia of Type Strains, Phase III (KMG-III): the genomes of soil and plant-associated and newly described type strains.</title>
        <authorList>
            <person name="Whitman W."/>
        </authorList>
    </citation>
    <scope>NUCLEOTIDE SEQUENCE [LARGE SCALE GENOMIC DNA]</scope>
    <source>
        <strain evidence="5 6">CECT 4462</strain>
    </source>
</reference>
<dbReference type="PRINTS" id="PR00069">
    <property type="entry name" value="ALDKETRDTASE"/>
</dbReference>
<dbReference type="Gene3D" id="3.20.20.100">
    <property type="entry name" value="NADP-dependent oxidoreductase domain"/>
    <property type="match status" value="1"/>
</dbReference>
<dbReference type="PANTHER" id="PTHR43638">
    <property type="entry name" value="OXIDOREDUCTASE, ALDO/KETO REDUCTASE FAMILY PROTEIN"/>
    <property type="match status" value="1"/>
</dbReference>
<gene>
    <name evidence="5" type="ORF">FHR87_000708</name>
</gene>
<dbReference type="AlphaFoldDB" id="A0A839T2Z3"/>
<feature type="site" description="Lowers pKa of active site Tyr" evidence="3">
    <location>
        <position position="80"/>
    </location>
</feature>
<dbReference type="EMBL" id="JACHXI010000002">
    <property type="protein sequence ID" value="MBB3102335.1"/>
    <property type="molecule type" value="Genomic_DNA"/>
</dbReference>
<organism evidence="5 6">
    <name type="scientific">Azomonas macrocytogenes</name>
    <name type="common">Azotobacter macrocytogenes</name>
    <dbReference type="NCBI Taxonomy" id="69962"/>
    <lineage>
        <taxon>Bacteria</taxon>
        <taxon>Pseudomonadati</taxon>
        <taxon>Pseudomonadota</taxon>
        <taxon>Gammaproteobacteria</taxon>
        <taxon>Pseudomonadales</taxon>
        <taxon>Pseudomonadaceae</taxon>
        <taxon>Azomonas</taxon>
    </lineage>
</organism>
<dbReference type="Proteomes" id="UP000549250">
    <property type="component" value="Unassembled WGS sequence"/>
</dbReference>
<name>A0A839T2Z3_AZOMA</name>
<dbReference type="InterPro" id="IPR036812">
    <property type="entry name" value="NAD(P)_OxRdtase_dom_sf"/>
</dbReference>
<feature type="domain" description="NADP-dependent oxidoreductase" evidence="4">
    <location>
        <begin position="17"/>
        <end position="274"/>
    </location>
</feature>
<dbReference type="Pfam" id="PF00248">
    <property type="entry name" value="Aldo_ket_red"/>
    <property type="match status" value="1"/>
</dbReference>
<evidence type="ECO:0000259" key="4">
    <source>
        <dbReference type="Pfam" id="PF00248"/>
    </source>
</evidence>
<dbReference type="GO" id="GO:0016491">
    <property type="term" value="F:oxidoreductase activity"/>
    <property type="evidence" value="ECO:0007669"/>
    <property type="project" value="InterPro"/>
</dbReference>
<evidence type="ECO:0000256" key="3">
    <source>
        <dbReference type="PIRSR" id="PIRSR000097-3"/>
    </source>
</evidence>